<dbReference type="InterPro" id="IPR000800">
    <property type="entry name" value="Notch_dom"/>
</dbReference>
<accession>Q9TXA2</accession>
<evidence type="ECO:0000256" key="5">
    <source>
        <dbReference type="ARBA" id="ARBA00023157"/>
    </source>
</evidence>
<reference key="1">
    <citation type="journal article" date="1992" name="Mol. Biol. Cell">
        <title>Molecular basis of loss-of-function mutations in the glp-1 gene of Caenorhabditis elegans.</title>
        <authorList>
            <person name="Kodoyianni V."/>
            <person name="Maine E.M."/>
            <person name="Kimble J."/>
        </authorList>
    </citation>
    <scope>NUCLEOTIDE SEQUENCE</scope>
</reference>
<keyword evidence="5" id="KW-1015">Disulfide bond</keyword>
<evidence type="ECO:0000256" key="2">
    <source>
        <dbReference type="ARBA" id="ARBA00022737"/>
    </source>
</evidence>
<dbReference type="GO" id="GO:0012505">
    <property type="term" value="C:endomembrane system"/>
    <property type="evidence" value="ECO:0007669"/>
    <property type="project" value="UniProtKB-SubCell"/>
</dbReference>
<dbReference type="Gene3D" id="4.10.470.20">
    <property type="match status" value="1"/>
</dbReference>
<evidence type="ECO:0000256" key="7">
    <source>
        <dbReference type="ARBA" id="ARBA00046288"/>
    </source>
</evidence>
<keyword evidence="1" id="KW-0812">Transmembrane</keyword>
<evidence type="ECO:0000256" key="1">
    <source>
        <dbReference type="ARBA" id="ARBA00022692"/>
    </source>
</evidence>
<evidence type="ECO:0000256" key="6">
    <source>
        <dbReference type="ARBA" id="ARBA00023180"/>
    </source>
</evidence>
<dbReference type="SUPFAM" id="SSF90193">
    <property type="entry name" value="Notch domain"/>
    <property type="match status" value="1"/>
</dbReference>
<organism>
    <name type="scientific">Caenorhabditis elegans</name>
    <dbReference type="NCBI Taxonomy" id="6239"/>
    <lineage>
        <taxon>Eukaryota</taxon>
        <taxon>Metazoa</taxon>
        <taxon>Ecdysozoa</taxon>
        <taxon>Nematoda</taxon>
        <taxon>Chromadorea</taxon>
        <taxon>Rhabditida</taxon>
        <taxon>Rhabditina</taxon>
        <taxon>Rhabditomorpha</taxon>
        <taxon>Rhabditoidea</taxon>
        <taxon>Rhabditidae</taxon>
        <taxon>Peloderinae</taxon>
        <taxon>Caenorhabditis</taxon>
    </lineage>
</organism>
<keyword evidence="6" id="KW-0325">Glycoprotein</keyword>
<evidence type="ECO:0000256" key="3">
    <source>
        <dbReference type="ARBA" id="ARBA00022989"/>
    </source>
</evidence>
<keyword evidence="4" id="KW-0472">Membrane</keyword>
<sequence>CQYPARCADQFANGVCNQECNNEEYLYDGLDCQSELFR</sequence>
<evidence type="ECO:0000256" key="4">
    <source>
        <dbReference type="ARBA" id="ARBA00023136"/>
    </source>
</evidence>
<dbReference type="AlphaFoldDB" id="Q9TXA2"/>
<comment type="subcellular location">
    <subcellularLocation>
        <location evidence="7">Endomembrane system</location>
        <topology evidence="7">Single-pass type I membrane protein</topology>
    </subcellularLocation>
</comment>
<dbReference type="InterPro" id="IPR035993">
    <property type="entry name" value="Notch-like_dom_sf"/>
</dbReference>
<evidence type="ECO:0000259" key="8">
    <source>
        <dbReference type="PROSITE" id="PS50258"/>
    </source>
</evidence>
<keyword evidence="3" id="KW-1133">Transmembrane helix</keyword>
<dbReference type="Pfam" id="PF00066">
    <property type="entry name" value="Notch"/>
    <property type="match status" value="1"/>
</dbReference>
<proteinExistence type="predicted"/>
<dbReference type="PROSITE" id="PS50258">
    <property type="entry name" value="LNR"/>
    <property type="match status" value="1"/>
</dbReference>
<keyword evidence="2" id="KW-0677">Repeat</keyword>
<dbReference type="SMART" id="SM00004">
    <property type="entry name" value="NL"/>
    <property type="match status" value="1"/>
</dbReference>
<protein>
    <submittedName>
        <fullName>GLP-1 protein</fullName>
    </submittedName>
</protein>
<dbReference type="HOGENOM" id="CLU_005264_0_0_1"/>
<feature type="domain" description="LNR" evidence="8">
    <location>
        <begin position="1"/>
        <end position="37"/>
    </location>
</feature>
<name>Q9TXA2_CAEEL</name>